<keyword evidence="1" id="KW-1133">Transmembrane helix</keyword>
<dbReference type="Proteomes" id="UP000009315">
    <property type="component" value="Unassembled WGS sequence"/>
</dbReference>
<dbReference type="STRING" id="1121428.DESHY_120038"/>
<protein>
    <recommendedName>
        <fullName evidence="4">DUF4321 domain-containing protein</fullName>
    </recommendedName>
</protein>
<dbReference type="AlphaFoldDB" id="K8DY55"/>
<evidence type="ECO:0000313" key="2">
    <source>
        <dbReference type="EMBL" id="CCO07674.1"/>
    </source>
</evidence>
<accession>K8DY55</accession>
<keyword evidence="3" id="KW-1185">Reference proteome</keyword>
<organism evidence="2 3">
    <name type="scientific">Desulforamulus hydrothermalis Lam5 = DSM 18033</name>
    <dbReference type="NCBI Taxonomy" id="1121428"/>
    <lineage>
        <taxon>Bacteria</taxon>
        <taxon>Bacillati</taxon>
        <taxon>Bacillota</taxon>
        <taxon>Clostridia</taxon>
        <taxon>Eubacteriales</taxon>
        <taxon>Peptococcaceae</taxon>
        <taxon>Desulforamulus</taxon>
    </lineage>
</organism>
<proteinExistence type="predicted"/>
<evidence type="ECO:0008006" key="4">
    <source>
        <dbReference type="Google" id="ProtNLM"/>
    </source>
</evidence>
<gene>
    <name evidence="2" type="ORF">DESHY_120038</name>
</gene>
<evidence type="ECO:0000313" key="3">
    <source>
        <dbReference type="Proteomes" id="UP000009315"/>
    </source>
</evidence>
<evidence type="ECO:0000256" key="1">
    <source>
        <dbReference type="SAM" id="Phobius"/>
    </source>
</evidence>
<comment type="caution">
    <text evidence="2">The sequence shown here is derived from an EMBL/GenBank/DDBJ whole genome shotgun (WGS) entry which is preliminary data.</text>
</comment>
<dbReference type="eggNOG" id="ENOG5033BT9">
    <property type="taxonomic scope" value="Bacteria"/>
</dbReference>
<keyword evidence="1" id="KW-0812">Transmembrane</keyword>
<name>K8DY55_9FIRM</name>
<keyword evidence="1" id="KW-0472">Membrane</keyword>
<reference evidence="2 3" key="1">
    <citation type="journal article" date="2013" name="Genome Announc.">
        <title>Genome Sequence of the Sulfate-Reducing Bacterium Desulfotomaculum hydrothermale Lam5(T).</title>
        <authorList>
            <person name="Amin O."/>
            <person name="Fardeau M.L."/>
            <person name="Valette O."/>
            <person name="Hirschler-Rea A."/>
            <person name="Barbe V."/>
            <person name="Medigue C."/>
            <person name="Vacherie B."/>
            <person name="Ollivier B."/>
            <person name="Bertin P.N."/>
            <person name="Dolla A."/>
        </authorList>
    </citation>
    <scope>NUCLEOTIDE SEQUENCE [LARGE SCALE GENOMIC DNA]</scope>
    <source>
        <strain evidence="3">Lam5 / DSM 18033</strain>
    </source>
</reference>
<dbReference type="EMBL" id="CAOS01000004">
    <property type="protein sequence ID" value="CCO07674.1"/>
    <property type="molecule type" value="Genomic_DNA"/>
</dbReference>
<feature type="transmembrane region" description="Helical" evidence="1">
    <location>
        <begin position="30"/>
        <end position="54"/>
    </location>
</feature>
<dbReference type="InterPro" id="IPR025470">
    <property type="entry name" value="DUF4321"/>
</dbReference>
<sequence length="103" mass="10898">MDDKLIRSNSNPFLTGEAMSKTFRTGKGPLSLIILLLSGGVIGSALGQAAAPYLPVLKNFTTIGLNNTTVNLHFLKISFGITMSLGPVTGLGMLLGFLAYRKL</sequence>
<dbReference type="Pfam" id="PF14209">
    <property type="entry name" value="DUF4321"/>
    <property type="match status" value="1"/>
</dbReference>
<feature type="transmembrane region" description="Helical" evidence="1">
    <location>
        <begin position="74"/>
        <end position="100"/>
    </location>
</feature>